<keyword evidence="1" id="KW-0175">Coiled coil</keyword>
<keyword evidence="3" id="KW-1185">Reference proteome</keyword>
<feature type="coiled-coil region" evidence="1">
    <location>
        <begin position="310"/>
        <end position="341"/>
    </location>
</feature>
<protein>
    <submittedName>
        <fullName evidence="2">Uncharacterized protein</fullName>
    </submittedName>
</protein>
<evidence type="ECO:0000313" key="3">
    <source>
        <dbReference type="Proteomes" id="UP001254257"/>
    </source>
</evidence>
<comment type="caution">
    <text evidence="2">The sequence shown here is derived from an EMBL/GenBank/DDBJ whole genome shotgun (WGS) entry which is preliminary data.</text>
</comment>
<gene>
    <name evidence="2" type="ORF">RKE40_24320</name>
</gene>
<accession>A0ABU3SE38</accession>
<evidence type="ECO:0000313" key="2">
    <source>
        <dbReference type="EMBL" id="MDU0343034.1"/>
    </source>
</evidence>
<organism evidence="2 3">
    <name type="scientific">Bosea rubneri</name>
    <dbReference type="NCBI Taxonomy" id="3075434"/>
    <lineage>
        <taxon>Bacteria</taxon>
        <taxon>Pseudomonadati</taxon>
        <taxon>Pseudomonadota</taxon>
        <taxon>Alphaproteobacteria</taxon>
        <taxon>Hyphomicrobiales</taxon>
        <taxon>Boseaceae</taxon>
        <taxon>Bosea</taxon>
    </lineage>
</organism>
<name>A0ABU3SE38_9HYPH</name>
<dbReference type="RefSeq" id="WP_316020780.1">
    <property type="nucleotide sequence ID" value="NZ_JAWDID010000056.1"/>
</dbReference>
<dbReference type="Proteomes" id="UP001254257">
    <property type="component" value="Unassembled WGS sequence"/>
</dbReference>
<proteinExistence type="predicted"/>
<evidence type="ECO:0000256" key="1">
    <source>
        <dbReference type="SAM" id="Coils"/>
    </source>
</evidence>
<sequence>MPSHLTRRQLYDMIWSHEMTQVVAHLGISEWQIRQICESHRVPLPTAAFWRDRAAGRRAKQAIFTSTMNAALELITYNPTSPSEPLAAIEAPPAAVAKPATPKRAPTARSPVIPVEWCEVERPHQLLAATAKALRSAKPDQHGIVVVGAEQIPAMSLAQASVERAVFILDGLFQRLIAQDITGTLSRQHFQISRGEDHVEFKFSEKIAQREHEPTLSELQAEARRIRNGGSNSDWYWSKAYPQFDLVPTGILRLSIISYGGMGRRKNWQDGKRNSLETQVAGIAEVIADWLEGERQSRLERERQSRLWRRADENRQLAAARKRREDERDALIVEIVQLQAKARDLSAWIDWAAPIDDPETKRMLEWARKRLASIERAVNPARFGDWIREKKLFPEVDPFAPLPSDPDLETGT</sequence>
<dbReference type="EMBL" id="JAWDID010000056">
    <property type="protein sequence ID" value="MDU0343034.1"/>
    <property type="molecule type" value="Genomic_DNA"/>
</dbReference>
<reference evidence="2 3" key="1">
    <citation type="submission" date="2023-09" db="EMBL/GenBank/DDBJ databases">
        <title>Whole genome shotgun sequencing (WGS) of Bosea sp. ZW T0_25, isolated from stored onions (Allium cepa).</title>
        <authorList>
            <person name="Stoll D.A."/>
            <person name="Huch M."/>
        </authorList>
    </citation>
    <scope>NUCLEOTIDE SEQUENCE [LARGE SCALE GENOMIC DNA]</scope>
    <source>
        <strain evidence="2 3">ZW T0_25</strain>
    </source>
</reference>